<evidence type="ECO:0000313" key="2">
    <source>
        <dbReference type="Proteomes" id="UP001157502"/>
    </source>
</evidence>
<gene>
    <name evidence="1" type="ORF">DPEC_G00144340</name>
</gene>
<organism evidence="1 2">
    <name type="scientific">Dallia pectoralis</name>
    <name type="common">Alaska blackfish</name>
    <dbReference type="NCBI Taxonomy" id="75939"/>
    <lineage>
        <taxon>Eukaryota</taxon>
        <taxon>Metazoa</taxon>
        <taxon>Chordata</taxon>
        <taxon>Craniata</taxon>
        <taxon>Vertebrata</taxon>
        <taxon>Euteleostomi</taxon>
        <taxon>Actinopterygii</taxon>
        <taxon>Neopterygii</taxon>
        <taxon>Teleostei</taxon>
        <taxon>Protacanthopterygii</taxon>
        <taxon>Esociformes</taxon>
        <taxon>Umbridae</taxon>
        <taxon>Dallia</taxon>
    </lineage>
</organism>
<comment type="caution">
    <text evidence="1">The sequence shown here is derived from an EMBL/GenBank/DDBJ whole genome shotgun (WGS) entry which is preliminary data.</text>
</comment>
<sequence>DPQSGETEAEGAPNSVRSVSTDTASEHDLEVNSQPSTSPARAPHPACHPPYPVTTTQPEPSQGHRDQSSLFGSDALAKGLKNQRVLARCVQIGRLEGEEGGRVRSGLFSPVFRAGVVREVSGGNADIQLHGDEEEEKRRRVQAP</sequence>
<accession>A0ACC2GNT5</accession>
<feature type="non-terminal residue" evidence="1">
    <location>
        <position position="144"/>
    </location>
</feature>
<feature type="non-terminal residue" evidence="1">
    <location>
        <position position="1"/>
    </location>
</feature>
<dbReference type="Proteomes" id="UP001157502">
    <property type="component" value="Chromosome 11"/>
</dbReference>
<dbReference type="EMBL" id="CM055738">
    <property type="protein sequence ID" value="KAJ8005217.1"/>
    <property type="molecule type" value="Genomic_DNA"/>
</dbReference>
<name>A0ACC2GNT5_DALPE</name>
<evidence type="ECO:0000313" key="1">
    <source>
        <dbReference type="EMBL" id="KAJ8005217.1"/>
    </source>
</evidence>
<proteinExistence type="predicted"/>
<protein>
    <submittedName>
        <fullName evidence="1">Uncharacterized protein</fullName>
    </submittedName>
</protein>
<reference evidence="1" key="1">
    <citation type="submission" date="2021-05" db="EMBL/GenBank/DDBJ databases">
        <authorList>
            <person name="Pan Q."/>
            <person name="Jouanno E."/>
            <person name="Zahm M."/>
            <person name="Klopp C."/>
            <person name="Cabau C."/>
            <person name="Louis A."/>
            <person name="Berthelot C."/>
            <person name="Parey E."/>
            <person name="Roest Crollius H."/>
            <person name="Montfort J."/>
            <person name="Robinson-Rechavi M."/>
            <person name="Bouchez O."/>
            <person name="Lampietro C."/>
            <person name="Lopez Roques C."/>
            <person name="Donnadieu C."/>
            <person name="Postlethwait J."/>
            <person name="Bobe J."/>
            <person name="Dillon D."/>
            <person name="Chandos A."/>
            <person name="von Hippel F."/>
            <person name="Guiguen Y."/>
        </authorList>
    </citation>
    <scope>NUCLEOTIDE SEQUENCE</scope>
    <source>
        <strain evidence="1">YG-Jan2019</strain>
    </source>
</reference>
<keyword evidence="2" id="KW-1185">Reference proteome</keyword>